<name>A0A1B6C0R7_9HEMI</name>
<protein>
    <submittedName>
        <fullName evidence="3">Uncharacterized protein</fullName>
    </submittedName>
</protein>
<feature type="coiled-coil region" evidence="1">
    <location>
        <begin position="65"/>
        <end position="92"/>
    </location>
</feature>
<evidence type="ECO:0000256" key="1">
    <source>
        <dbReference type="SAM" id="Coils"/>
    </source>
</evidence>
<feature type="region of interest" description="Disordered" evidence="2">
    <location>
        <begin position="936"/>
        <end position="977"/>
    </location>
</feature>
<feature type="non-terminal residue" evidence="3">
    <location>
        <position position="1088"/>
    </location>
</feature>
<dbReference type="AlphaFoldDB" id="A0A1B6C0R7"/>
<sequence>MDTWQNKMDELQFKLKKSETERSKLEQTFQVLSSSIHRENSSRLNMLRDNFTLLLKEDRKRCNRNEIIMQTLERIENRASTLTAKTDRLKLLRKHCEYYITQLYPDWKKENEGNTYSNQKVLNKNLPYMENSSLFVKNHSFQARNSTSINFTNKNGCLDQPQKTYICNTQPSILSESSKSISSQISYETKKNFVSQEKPVEKHDYSSNVEEPLIPDTLYFKTQADKIQSSSQIADLPVFDENSFTNKNQRGAQELMNESKFDDINIRNISRDNWMGNKYKRNHWEHLAKAPKFNFCVDLISEKPNFTNFTGHSTKRALNRSTSFDTLPLETNRNKYSSNILRRQSISSGNLNNKSTSSHNSLNFGKYSAFLNPEEYIFKKYLINPSYNLNEECKDECKYQSPIYLPGKTLESKYKYNYTICSSPFGQNNDENLGQSTHKMHKKHYYKERDKKYLSCQFDSFNKYKTYKSSDSNYQQKYFSSNYQSYQTEDENMMGNKQKLVKNTDSWCSDQFENNLVYKSSSLNKDVCIAGKKLELQLGNEKIGVLEAKAFDHRQPLSPDEMIRLTKKLNQTALKPNKECGILEKDEDSFDFPSSNPNIVFNEPSLNKKSLKLRYETNLVNENKNQENVPSLVNDKERNLGIGDFDIIQNKDKFDLTLENKSDEQNDVINLNEEFSNSTDMGIKKDILFTSEIVTPLDKGTKVNSKSSSDNFIDPHLTRLSKSPENIVTEEEFKTHSYNIKDKTKEETHKEIVLLSSDIIKCETLHQNTIGNESFINKNINYNDLILQNNSNTNKSLKVKEANIESKEVNESTKIIDENTKSDQYFENVNSITPTSQSNVNINNVQNIVEDTKFTPITDSQNKDILNNPNNQEVHLIENNKNNEEQQMVLQSDQSIKEMGNISIKENITDNNEQTSNDKNKLYFDDNNLHIQEDETFNKQNSSNQESLKVTTPHDFNNEQQNIDNKNYPTQDSDHNQQNFVDENKKKQYYDRNYEKHINLAADSTDTQYCDRNQDNEFEKNMQPYIESDINYNNHSENPKPLETQQYVEGIVDNRQPNIEDNEGYYVYSINSTTFGNEQYSEGNLDNR</sequence>
<gene>
    <name evidence="3" type="ORF">g.7402</name>
</gene>
<organism evidence="3">
    <name type="scientific">Clastoptera arizonana</name>
    <name type="common">Arizona spittle bug</name>
    <dbReference type="NCBI Taxonomy" id="38151"/>
    <lineage>
        <taxon>Eukaryota</taxon>
        <taxon>Metazoa</taxon>
        <taxon>Ecdysozoa</taxon>
        <taxon>Arthropoda</taxon>
        <taxon>Hexapoda</taxon>
        <taxon>Insecta</taxon>
        <taxon>Pterygota</taxon>
        <taxon>Neoptera</taxon>
        <taxon>Paraneoptera</taxon>
        <taxon>Hemiptera</taxon>
        <taxon>Auchenorrhyncha</taxon>
        <taxon>Cercopoidea</taxon>
        <taxon>Clastopteridae</taxon>
        <taxon>Clastoptera</taxon>
    </lineage>
</organism>
<reference evidence="3" key="1">
    <citation type="submission" date="2015-12" db="EMBL/GenBank/DDBJ databases">
        <title>De novo transcriptome assembly of four potential Pierce s Disease insect vectors from Arizona vineyards.</title>
        <authorList>
            <person name="Tassone E.E."/>
        </authorList>
    </citation>
    <scope>NUCLEOTIDE SEQUENCE</scope>
</reference>
<accession>A0A1B6C0R7</accession>
<feature type="coiled-coil region" evidence="1">
    <location>
        <begin position="1"/>
        <end position="28"/>
    </location>
</feature>
<evidence type="ECO:0000256" key="2">
    <source>
        <dbReference type="SAM" id="MobiDB-lite"/>
    </source>
</evidence>
<evidence type="ECO:0000313" key="3">
    <source>
        <dbReference type="EMBL" id="JAS07113.1"/>
    </source>
</evidence>
<proteinExistence type="predicted"/>
<keyword evidence="1" id="KW-0175">Coiled coil</keyword>
<dbReference type="EMBL" id="GEDC01030185">
    <property type="protein sequence ID" value="JAS07113.1"/>
    <property type="molecule type" value="Transcribed_RNA"/>
</dbReference>
<feature type="compositionally biased region" description="Polar residues" evidence="2">
    <location>
        <begin position="938"/>
        <end position="977"/>
    </location>
</feature>